<evidence type="ECO:0000256" key="5">
    <source>
        <dbReference type="RuleBase" id="RU003887"/>
    </source>
</evidence>
<reference evidence="7" key="2">
    <citation type="journal article" date="2021" name="PeerJ">
        <title>Extensive microbial diversity within the chicken gut microbiome revealed by metagenomics and culture.</title>
        <authorList>
            <person name="Gilroy R."/>
            <person name="Ravi A."/>
            <person name="Getino M."/>
            <person name="Pursley I."/>
            <person name="Horton D.L."/>
            <person name="Alikhan N.F."/>
            <person name="Baker D."/>
            <person name="Gharbi K."/>
            <person name="Hall N."/>
            <person name="Watson M."/>
            <person name="Adriaenssens E.M."/>
            <person name="Foster-Nyarko E."/>
            <person name="Jarju S."/>
            <person name="Secka A."/>
            <person name="Antonio M."/>
            <person name="Oren A."/>
            <person name="Chaudhuri R.R."/>
            <person name="La Ragione R."/>
            <person name="Hildebrand F."/>
            <person name="Pallen M.J."/>
        </authorList>
    </citation>
    <scope>NUCLEOTIDE SEQUENCE</scope>
    <source>
        <strain evidence="7">CHK193-30670</strain>
    </source>
</reference>
<dbReference type="Gene3D" id="3.30.70.1560">
    <property type="entry name" value="Alpha-L RNA-binding motif"/>
    <property type="match status" value="1"/>
</dbReference>
<dbReference type="EMBL" id="DVMT01000056">
    <property type="protein sequence ID" value="HIU40753.1"/>
    <property type="molecule type" value="Genomic_DNA"/>
</dbReference>
<gene>
    <name evidence="7" type="ORF">IAB68_05585</name>
</gene>
<dbReference type="InterPro" id="IPR000748">
    <property type="entry name" value="PsdUridine_synth_RsuA/RluB/E/F"/>
</dbReference>
<dbReference type="EC" id="5.4.99.-" evidence="5"/>
<proteinExistence type="inferred from homology"/>
<evidence type="ECO:0000256" key="1">
    <source>
        <dbReference type="ARBA" id="ARBA00008348"/>
    </source>
</evidence>
<dbReference type="FunFam" id="3.30.70.580:FF:000005">
    <property type="entry name" value="Pseudouridine synthase"/>
    <property type="match status" value="1"/>
</dbReference>
<dbReference type="Proteomes" id="UP000824074">
    <property type="component" value="Unassembled WGS sequence"/>
</dbReference>
<dbReference type="Gene3D" id="3.30.70.580">
    <property type="entry name" value="Pseudouridine synthase I, catalytic domain, N-terminal subdomain"/>
    <property type="match status" value="1"/>
</dbReference>
<dbReference type="InterPro" id="IPR018496">
    <property type="entry name" value="PsdUridine_synth_RsuA/RluB_CS"/>
</dbReference>
<feature type="domain" description="RNA-binding S4" evidence="6">
    <location>
        <begin position="2"/>
        <end position="59"/>
    </location>
</feature>
<dbReference type="PROSITE" id="PS50889">
    <property type="entry name" value="S4"/>
    <property type="match status" value="1"/>
</dbReference>
<dbReference type="InterPro" id="IPR050343">
    <property type="entry name" value="RsuA_PseudoU_synthase"/>
</dbReference>
<dbReference type="AlphaFoldDB" id="A0A9D1LHD9"/>
<comment type="caution">
    <text evidence="7">The sequence shown here is derived from an EMBL/GenBank/DDBJ whole genome shotgun (WGS) entry which is preliminary data.</text>
</comment>
<protein>
    <recommendedName>
        <fullName evidence="5">Pseudouridine synthase</fullName>
        <ecNumber evidence="5">5.4.99.-</ecNumber>
    </recommendedName>
</protein>
<sequence>MERLQKIIAESGYTSRRKAEELIKNGKVMVNGKKVTELGTKASFGDEILVEGNLIEYQEKVYYMFNKPRGVVTTTKDDKGRKTVLDFFDDEEKRIYPIGRLDYDTTGLLLLTNDGDFANLMMHPKSKIEKSYIAKIKGILDKEDVRTLKEGIKLDNKIIYPDRVKIKKINKKNNTTLINIVLHDGINHEVKRLIEKLGYEVIKLKRESFGFLMLGSLKSGEKRKLSIKDVKRLISLAKGNYEQHK</sequence>
<dbReference type="SUPFAM" id="SSF55174">
    <property type="entry name" value="Alpha-L RNA-binding motif"/>
    <property type="match status" value="1"/>
</dbReference>
<dbReference type="InterPro" id="IPR042092">
    <property type="entry name" value="PsdUridine_s_RsuA/RluB/E/F_cat"/>
</dbReference>
<dbReference type="NCBIfam" id="TIGR00093">
    <property type="entry name" value="pseudouridine synthase"/>
    <property type="match status" value="1"/>
</dbReference>
<dbReference type="CDD" id="cd00165">
    <property type="entry name" value="S4"/>
    <property type="match status" value="1"/>
</dbReference>
<dbReference type="FunFam" id="3.10.290.10:FF:000003">
    <property type="entry name" value="Pseudouridine synthase"/>
    <property type="match status" value="1"/>
</dbReference>
<dbReference type="SMART" id="SM00363">
    <property type="entry name" value="S4"/>
    <property type="match status" value="1"/>
</dbReference>
<dbReference type="InterPro" id="IPR020094">
    <property type="entry name" value="TruA/RsuA/RluB/E/F_N"/>
</dbReference>
<dbReference type="Pfam" id="PF01479">
    <property type="entry name" value="S4"/>
    <property type="match status" value="1"/>
</dbReference>
<evidence type="ECO:0000256" key="4">
    <source>
        <dbReference type="PROSITE-ProRule" id="PRU00182"/>
    </source>
</evidence>
<dbReference type="PANTHER" id="PTHR47683:SF2">
    <property type="entry name" value="RNA-BINDING S4 DOMAIN-CONTAINING PROTEIN"/>
    <property type="match status" value="1"/>
</dbReference>
<dbReference type="GO" id="GO:0003723">
    <property type="term" value="F:RNA binding"/>
    <property type="evidence" value="ECO:0007669"/>
    <property type="project" value="UniProtKB-KW"/>
</dbReference>
<evidence type="ECO:0000313" key="7">
    <source>
        <dbReference type="EMBL" id="HIU40753.1"/>
    </source>
</evidence>
<dbReference type="FunFam" id="3.30.70.1560:FF:000001">
    <property type="entry name" value="Pseudouridine synthase"/>
    <property type="match status" value="1"/>
</dbReference>
<dbReference type="GO" id="GO:0005829">
    <property type="term" value="C:cytosol"/>
    <property type="evidence" value="ECO:0007669"/>
    <property type="project" value="UniProtKB-ARBA"/>
</dbReference>
<keyword evidence="2 4" id="KW-0694">RNA-binding</keyword>
<comment type="similarity">
    <text evidence="1 5">Belongs to the pseudouridine synthase RsuA family.</text>
</comment>
<evidence type="ECO:0000256" key="2">
    <source>
        <dbReference type="ARBA" id="ARBA00022884"/>
    </source>
</evidence>
<organism evidence="7 8">
    <name type="scientific">Candidatus Aphodocola excrementigallinarum</name>
    <dbReference type="NCBI Taxonomy" id="2840670"/>
    <lineage>
        <taxon>Bacteria</taxon>
        <taxon>Bacillati</taxon>
        <taxon>Bacillota</taxon>
        <taxon>Bacilli</taxon>
        <taxon>Candidatus Aphodocola</taxon>
    </lineage>
</organism>
<dbReference type="InterPro" id="IPR006145">
    <property type="entry name" value="PsdUridine_synth_RsuA/RluA"/>
</dbReference>
<dbReference type="InterPro" id="IPR036986">
    <property type="entry name" value="S4_RNA-bd_sf"/>
</dbReference>
<reference evidence="7" key="1">
    <citation type="submission" date="2020-10" db="EMBL/GenBank/DDBJ databases">
        <authorList>
            <person name="Gilroy R."/>
        </authorList>
    </citation>
    <scope>NUCLEOTIDE SEQUENCE</scope>
    <source>
        <strain evidence="7">CHK193-30670</strain>
    </source>
</reference>
<dbReference type="InterPro" id="IPR020103">
    <property type="entry name" value="PsdUridine_synth_cat_dom_sf"/>
</dbReference>
<dbReference type="Pfam" id="PF00849">
    <property type="entry name" value="PseudoU_synth_2"/>
    <property type="match status" value="1"/>
</dbReference>
<dbReference type="Gene3D" id="3.10.290.10">
    <property type="entry name" value="RNA-binding S4 domain"/>
    <property type="match status" value="1"/>
</dbReference>
<evidence type="ECO:0000259" key="6">
    <source>
        <dbReference type="SMART" id="SM00363"/>
    </source>
</evidence>
<evidence type="ECO:0000256" key="3">
    <source>
        <dbReference type="ARBA" id="ARBA00023235"/>
    </source>
</evidence>
<dbReference type="InterPro" id="IPR002942">
    <property type="entry name" value="S4_RNA-bd"/>
</dbReference>
<dbReference type="PANTHER" id="PTHR47683">
    <property type="entry name" value="PSEUDOURIDINE SYNTHASE FAMILY PROTEIN-RELATED"/>
    <property type="match status" value="1"/>
</dbReference>
<evidence type="ECO:0000313" key="8">
    <source>
        <dbReference type="Proteomes" id="UP000824074"/>
    </source>
</evidence>
<dbReference type="GO" id="GO:0120159">
    <property type="term" value="F:rRNA pseudouridine synthase activity"/>
    <property type="evidence" value="ECO:0007669"/>
    <property type="project" value="UniProtKB-ARBA"/>
</dbReference>
<dbReference type="SUPFAM" id="SSF55120">
    <property type="entry name" value="Pseudouridine synthase"/>
    <property type="match status" value="1"/>
</dbReference>
<dbReference type="CDD" id="cd02870">
    <property type="entry name" value="PseudoU_synth_RsuA_like"/>
    <property type="match status" value="1"/>
</dbReference>
<dbReference type="PROSITE" id="PS01149">
    <property type="entry name" value="PSI_RSU"/>
    <property type="match status" value="1"/>
</dbReference>
<keyword evidence="3 5" id="KW-0413">Isomerase</keyword>
<accession>A0A9D1LHD9</accession>
<dbReference type="GO" id="GO:0000455">
    <property type="term" value="P:enzyme-directed rRNA pseudouridine synthesis"/>
    <property type="evidence" value="ECO:0007669"/>
    <property type="project" value="UniProtKB-ARBA"/>
</dbReference>
<name>A0A9D1LHD9_9FIRM</name>